<reference evidence="1 2" key="1">
    <citation type="submission" date="2020-06" db="EMBL/GenBank/DDBJ databases">
        <title>Genomic analysis of Salicibibacter sp. NKC21-4.</title>
        <authorList>
            <person name="Oh Y.J."/>
        </authorList>
    </citation>
    <scope>NUCLEOTIDE SEQUENCE [LARGE SCALE GENOMIC DNA]</scope>
    <source>
        <strain evidence="1 2">NKC21-4</strain>
    </source>
</reference>
<dbReference type="Proteomes" id="UP000595349">
    <property type="component" value="Chromosome"/>
</dbReference>
<organism evidence="1 2">
    <name type="scientific">Salicibibacter cibi</name>
    <dbReference type="NCBI Taxonomy" id="2743001"/>
    <lineage>
        <taxon>Bacteria</taxon>
        <taxon>Bacillati</taxon>
        <taxon>Bacillota</taxon>
        <taxon>Bacilli</taxon>
        <taxon>Bacillales</taxon>
        <taxon>Bacillaceae</taxon>
        <taxon>Salicibibacter</taxon>
    </lineage>
</organism>
<dbReference type="EMBL" id="CP054706">
    <property type="protein sequence ID" value="QQK79620.1"/>
    <property type="molecule type" value="Genomic_DNA"/>
</dbReference>
<name>A0A7T6Z9Y3_9BACI</name>
<proteinExistence type="predicted"/>
<keyword evidence="2" id="KW-1185">Reference proteome</keyword>
<dbReference type="KEGG" id="scib:HUG20_06835"/>
<evidence type="ECO:0000313" key="2">
    <source>
        <dbReference type="Proteomes" id="UP000595349"/>
    </source>
</evidence>
<protein>
    <submittedName>
        <fullName evidence="1">Uncharacterized protein</fullName>
    </submittedName>
</protein>
<evidence type="ECO:0000313" key="1">
    <source>
        <dbReference type="EMBL" id="QQK79620.1"/>
    </source>
</evidence>
<sequence length="62" mass="6829">MGNIEKALPGQAIRHHLKEPPIARSLRDSASLSTKIVVSSSPLNVWIMLGRTPTQNEPLWNA</sequence>
<gene>
    <name evidence="1" type="ORF">HUG20_06835</name>
</gene>
<dbReference type="AlphaFoldDB" id="A0A7T6Z9Y3"/>
<accession>A0A7T6Z9Y3</accession>